<dbReference type="GO" id="GO:0004519">
    <property type="term" value="F:endonuclease activity"/>
    <property type="evidence" value="ECO:0007669"/>
    <property type="project" value="UniProtKB-KW"/>
</dbReference>
<dbReference type="InterPro" id="IPR002711">
    <property type="entry name" value="HNH"/>
</dbReference>
<dbReference type="InterPro" id="IPR003615">
    <property type="entry name" value="HNH_nuc"/>
</dbReference>
<name>A0ABT0H9B1_9FLAO</name>
<keyword evidence="2" id="KW-0378">Hydrolase</keyword>
<accession>A0ABT0H9B1</accession>
<dbReference type="Proteomes" id="UP001203687">
    <property type="component" value="Unassembled WGS sequence"/>
</dbReference>
<feature type="domain" description="HNH nuclease" evidence="1">
    <location>
        <begin position="14"/>
        <end position="64"/>
    </location>
</feature>
<comment type="caution">
    <text evidence="2">The sequence shown here is derived from an EMBL/GenBank/DDBJ whole genome shotgun (WGS) entry which is preliminary data.</text>
</comment>
<protein>
    <submittedName>
        <fullName evidence="2">HNH endonuclease</fullName>
    </submittedName>
</protein>
<dbReference type="SMART" id="SM00507">
    <property type="entry name" value="HNHc"/>
    <property type="match status" value="1"/>
</dbReference>
<keyword evidence="2" id="KW-0255">Endonuclease</keyword>
<dbReference type="RefSeq" id="WP_204344772.1">
    <property type="nucleotide sequence ID" value="NZ_JACNMJ010000001.1"/>
</dbReference>
<sequence length="255" mass="29685">MPKKNRPNIPQKNKVRAELQKETNSVCPFCDNDDVGHFEIHHIDENPSNNENTNLILICPTCHSKITKGDISRMEVVKHKQDLYVKTLKVQFISTGVDSVNCSWKPIKDVPNAFEALEMKSLFPIFNFSFINEYDRTILLTNATIKVKRLPIGLAGPDIPLPNILRPVIKYKLKIPSDGKKVNYRLEEEIEIPQGRAFKFQLELFDESMERFKLPFNKYVLYFEFGFNNDFYVKIPDVLLNTKEDYDKLSYYGLD</sequence>
<evidence type="ECO:0000313" key="3">
    <source>
        <dbReference type="Proteomes" id="UP001203687"/>
    </source>
</evidence>
<dbReference type="Pfam" id="PF01844">
    <property type="entry name" value="HNH"/>
    <property type="match status" value="1"/>
</dbReference>
<evidence type="ECO:0000313" key="2">
    <source>
        <dbReference type="EMBL" id="MCK8480981.1"/>
    </source>
</evidence>
<dbReference type="EMBL" id="JALPQF010000009">
    <property type="protein sequence ID" value="MCK8480981.1"/>
    <property type="molecule type" value="Genomic_DNA"/>
</dbReference>
<evidence type="ECO:0000259" key="1">
    <source>
        <dbReference type="SMART" id="SM00507"/>
    </source>
</evidence>
<dbReference type="CDD" id="cd00085">
    <property type="entry name" value="HNHc"/>
    <property type="match status" value="1"/>
</dbReference>
<keyword evidence="3" id="KW-1185">Reference proteome</keyword>
<reference evidence="2" key="1">
    <citation type="submission" date="2022-04" db="EMBL/GenBank/DDBJ databases">
        <authorList>
            <person name="Ren T."/>
        </authorList>
    </citation>
    <scope>NUCLEOTIDE SEQUENCE</scope>
    <source>
        <strain evidence="2">F63249</strain>
    </source>
</reference>
<keyword evidence="2" id="KW-0540">Nuclease</keyword>
<proteinExistence type="predicted"/>
<organism evidence="2 3">
    <name type="scientific">Psychroserpens algicola</name>
    <dbReference type="NCBI Taxonomy" id="1719034"/>
    <lineage>
        <taxon>Bacteria</taxon>
        <taxon>Pseudomonadati</taxon>
        <taxon>Bacteroidota</taxon>
        <taxon>Flavobacteriia</taxon>
        <taxon>Flavobacteriales</taxon>
        <taxon>Flavobacteriaceae</taxon>
        <taxon>Psychroserpens</taxon>
    </lineage>
</organism>
<gene>
    <name evidence="2" type="ORF">MUY34_10125</name>
</gene>